<name>A0ABS3HTW3_9ENTE</name>
<evidence type="ECO:0000313" key="2">
    <source>
        <dbReference type="EMBL" id="MBO0477192.1"/>
    </source>
</evidence>
<comment type="caution">
    <text evidence="2">The sequence shown here is derived from an EMBL/GenBank/DDBJ whole genome shotgun (WGS) entry which is preliminary data.</text>
</comment>
<dbReference type="InterPro" id="IPR002789">
    <property type="entry name" value="HerA_central"/>
</dbReference>
<dbReference type="PANTHER" id="PTHR30121">
    <property type="entry name" value="UNCHARACTERIZED PROTEIN YJGR-RELATED"/>
    <property type="match status" value="1"/>
</dbReference>
<sequence>MLNQYYKFLTNRIVKWLKLQKEIKPGDRFFVLLDDVSEVDNFYRELETTSELKIFSSISDGIDYQTPYLLVKDKKILFVATGNSVTQDFLVTIRNRVSEQKGIWKNTAVFFLVHSGLDSIVRGAFDVSQKDAPFNIANIKREIKEVIEENTTLKDFERTALELYINDIDNYENTILKDFETIFSIIEKKEISVNNYNDMGYFYDSQLSSFTEKDIESRLKKNKSMYTEVEMAHSFFDTEDKLLEKVSGDSLVNQLKKEDDWKYVDYNDVERGVEKYLSSRTVKINYDQENLISTESIIYQLEGETGSKAKRLHILQSTDSKNIESNTCSIEIPFDDKVQKSSIVTSQTYYFENDSKVLNDLIIDTKNKKVIVTIPNYIRDITYGGMITYKHKKENRLTFKICFMIVPFPLEYLTKVIPNFKIDVKRKGFSFGVSQHISEYGFGLVNRKTIEVYNADDLTDVELLHSELLFKETAVEEDDNGVLRYKAKLADAFLPLSIRSNMERLVSLSGIQLERQRLLSNTQLVFKESRIFSDNKIFTVDTKVKEMLLLEERMISEKSIYGLFESSYYQKKTLDIPKKLQKNYENLFNYYEEKNTLPSIAIHTDRLNVLMEDIITTIQELFSEHLIEGEQIKLQIQNISKIGRVVRNNEIILTPLNPFQIMYYLELSHQLVNKELIPRENVLKTLNGANLSPYILIENTIHQSIYDSQFPRYLFYKEILKKKLSDLSYKVIVSRIQDYVSQYKFLFLTNLNIPINIAAINIYDEDMFFDAIVNYFFEQLGKIKNIKDINPLTIYSEQIGEMLSSKFNKLYEATSMEKLNELLSHKYKGSKFEDSEVLELLQTKINLFNVSHIEEIEDAFFHISFYQFTSEMDIVGMPVANLKKNYSLDGLVSGQIYQKNDQDNFISGFGIDVFDNDTQSSLINFVVTWNSFLLATKKETEVYSPRKTLINNIRKNNYSNIKLLMNKSNWLTIINPDVDLSYFYHSEDENLFIIHYMDQNSMNEYEAITITNNINQYERILKEKIIDTYSDNKLTSAQDIIKSFNIINGTWLLKLASDNRTSDVKSNLIREKLSIISAYKEMLGILEHSDFYWVPVSLEEILRVSDMVGLKKKDGLFSSMNLGKKGSVSDDLLFMGIDFREDLLKVHLIPIEVKVGINNTSVSVKAKEQVVNTFDILKEFLSVSNENQFMRNYYSNFFKSVLLTNLSKMRYSEIFSEKELVDSELILDKLMSNNFDISFELSKYYGKGFVFEFTKDIHTRIIEKNIDDEFTSIKVPERDAYNIVSENIFNVVSKIQNKEFSFKTTYFLNNLLHQKNRNMEISNIAPSMKVAENLLPELVIKENESPKKIGDEGRIELFESYSDENIPMVRLESKLEDTRILLGNIKGSETSLFWEYGNKSLSNRHLFITGKSGQGKTYFVQTLLYELSKNKIDSIVIDYTSSFLDNQLDNQFIKLIDGKKTVRLVHRDKLPINPFKRQKIDFGSSLEDEDEQDMIDRISYILDTVFSLGIQQLSLLKRRMGEGIRIHGDSYTFTHLSNQLLDSEDSNDEKLYGRLERLLSRDPFTYSSPVDWRNFFTNTGTVHIFQMHGLQSDIQKALIEFMLWDLFQYTQQNGKEELPIPLVLDEIQNLDFSNDSPIVKILREGRKFGWSGIFATQSLDSIRGDGKEAIYNAAEQVHFLPPDAQIPIISKNITKSIQEKQEMDRKLGRLEKGDAVVYGPVLEESDLNLTSPRANVVRIDSFKDRLN</sequence>
<keyword evidence="3" id="KW-1185">Reference proteome</keyword>
<organism evidence="2 3">
    <name type="scientific">Candidatus Vagococcus giribetii</name>
    <dbReference type="NCBI Taxonomy" id="2230876"/>
    <lineage>
        <taxon>Bacteria</taxon>
        <taxon>Bacillati</taxon>
        <taxon>Bacillota</taxon>
        <taxon>Bacilli</taxon>
        <taxon>Lactobacillales</taxon>
        <taxon>Enterococcaceae</taxon>
        <taxon>Vagococcus</taxon>
    </lineage>
</organism>
<dbReference type="Pfam" id="PF01935">
    <property type="entry name" value="DUF87"/>
    <property type="match status" value="1"/>
</dbReference>
<evidence type="ECO:0000313" key="3">
    <source>
        <dbReference type="Proteomes" id="UP000664857"/>
    </source>
</evidence>
<feature type="domain" description="Helicase HerA central" evidence="1">
    <location>
        <begin position="1399"/>
        <end position="1603"/>
    </location>
</feature>
<dbReference type="Proteomes" id="UP000664857">
    <property type="component" value="Unassembled WGS sequence"/>
</dbReference>
<dbReference type="RefSeq" id="WP_206966945.1">
    <property type="nucleotide sequence ID" value="NZ_JAFLVX010000021.1"/>
</dbReference>
<dbReference type="SUPFAM" id="SSF52540">
    <property type="entry name" value="P-loop containing nucleoside triphosphate hydrolases"/>
    <property type="match status" value="1"/>
</dbReference>
<dbReference type="PANTHER" id="PTHR30121:SF6">
    <property type="entry name" value="SLR6007 PROTEIN"/>
    <property type="match status" value="1"/>
</dbReference>
<evidence type="ECO:0000259" key="1">
    <source>
        <dbReference type="Pfam" id="PF01935"/>
    </source>
</evidence>
<dbReference type="Gene3D" id="3.40.50.300">
    <property type="entry name" value="P-loop containing nucleotide triphosphate hydrolases"/>
    <property type="match status" value="2"/>
</dbReference>
<dbReference type="InterPro" id="IPR027417">
    <property type="entry name" value="P-loop_NTPase"/>
</dbReference>
<protein>
    <submittedName>
        <fullName evidence="2">DUF87 domain-containing protein</fullName>
    </submittedName>
</protein>
<gene>
    <name evidence="2" type="ORF">DOK76_08915</name>
</gene>
<accession>A0ABS3HTW3</accession>
<dbReference type="EMBL" id="JAFLVX010000021">
    <property type="protein sequence ID" value="MBO0477192.1"/>
    <property type="molecule type" value="Genomic_DNA"/>
</dbReference>
<reference evidence="2 3" key="1">
    <citation type="submission" date="2021-03" db="EMBL/GenBank/DDBJ databases">
        <title>Enterococcal diversity collection.</title>
        <authorList>
            <person name="Gilmore M.S."/>
            <person name="Schwartzman J."/>
            <person name="Van Tyne D."/>
            <person name="Martin M."/>
            <person name="Earl A.M."/>
            <person name="Manson A.L."/>
            <person name="Straub T."/>
            <person name="Salamzade R."/>
            <person name="Saavedra J."/>
            <person name="Lebreton F."/>
            <person name="Prichula J."/>
            <person name="Schaufler K."/>
            <person name="Gaca A."/>
            <person name="Sgardioli B."/>
            <person name="Wagenaar J."/>
            <person name="Strong T."/>
        </authorList>
    </citation>
    <scope>NUCLEOTIDE SEQUENCE [LARGE SCALE GENOMIC DNA]</scope>
    <source>
        <strain evidence="2 3">DIV0080</strain>
    </source>
</reference>
<dbReference type="InterPro" id="IPR051162">
    <property type="entry name" value="T4SS_component"/>
</dbReference>
<proteinExistence type="predicted"/>